<dbReference type="AlphaFoldDB" id="A0A426Y7J7"/>
<protein>
    <submittedName>
        <fullName evidence="1">Uncharacterized protein</fullName>
    </submittedName>
</protein>
<comment type="caution">
    <text evidence="1">The sequence shown here is derived from an EMBL/GenBank/DDBJ whole genome shotgun (WGS) entry which is preliminary data.</text>
</comment>
<reference evidence="1 2" key="1">
    <citation type="journal article" date="2014" name="Agronomy (Basel)">
        <title>A Draft Genome Sequence for Ensete ventricosum, the Drought-Tolerant Tree Against Hunger.</title>
        <authorList>
            <person name="Harrison J."/>
            <person name="Moore K.A."/>
            <person name="Paszkiewicz K."/>
            <person name="Jones T."/>
            <person name="Grant M."/>
            <person name="Ambacheew D."/>
            <person name="Muzemil S."/>
            <person name="Studholme D.J."/>
        </authorList>
    </citation>
    <scope>NUCLEOTIDE SEQUENCE [LARGE SCALE GENOMIC DNA]</scope>
</reference>
<organism evidence="1 2">
    <name type="scientific">Ensete ventricosum</name>
    <name type="common">Abyssinian banana</name>
    <name type="synonym">Musa ensete</name>
    <dbReference type="NCBI Taxonomy" id="4639"/>
    <lineage>
        <taxon>Eukaryota</taxon>
        <taxon>Viridiplantae</taxon>
        <taxon>Streptophyta</taxon>
        <taxon>Embryophyta</taxon>
        <taxon>Tracheophyta</taxon>
        <taxon>Spermatophyta</taxon>
        <taxon>Magnoliopsida</taxon>
        <taxon>Liliopsida</taxon>
        <taxon>Zingiberales</taxon>
        <taxon>Musaceae</taxon>
        <taxon>Ensete</taxon>
    </lineage>
</organism>
<gene>
    <name evidence="1" type="ORF">B296_00040902</name>
</gene>
<dbReference type="EMBL" id="AMZH03014417">
    <property type="protein sequence ID" value="RRT47676.1"/>
    <property type="molecule type" value="Genomic_DNA"/>
</dbReference>
<proteinExistence type="predicted"/>
<evidence type="ECO:0000313" key="1">
    <source>
        <dbReference type="EMBL" id="RRT47676.1"/>
    </source>
</evidence>
<evidence type="ECO:0000313" key="2">
    <source>
        <dbReference type="Proteomes" id="UP000287651"/>
    </source>
</evidence>
<dbReference type="Proteomes" id="UP000287651">
    <property type="component" value="Unassembled WGS sequence"/>
</dbReference>
<name>A0A426Y7J7_ENSVE</name>
<accession>A0A426Y7J7</accession>
<sequence>MERHYLTFASTRVHVFGLCLRKALCLRSMFHILCPPMLLRSSICMELLVALMPTIPRALLSLISTSTLSVPWYDVFRNCSLDLSMHLLMHYLIPDHAMTPCRSLGPLSFVEILS</sequence>